<keyword evidence="1" id="KW-0472">Membrane</keyword>
<reference evidence="2 3" key="1">
    <citation type="journal article" date="2019" name="Int. J. Syst. Evol. Microbiol.">
        <title>The Global Catalogue of Microorganisms (GCM) 10K type strain sequencing project: providing services to taxonomists for standard genome sequencing and annotation.</title>
        <authorList>
            <consortium name="The Broad Institute Genomics Platform"/>
            <consortium name="The Broad Institute Genome Sequencing Center for Infectious Disease"/>
            <person name="Wu L."/>
            <person name="Ma J."/>
        </authorList>
    </citation>
    <scope>NUCLEOTIDE SEQUENCE [LARGE SCALE GENOMIC DNA]</scope>
    <source>
        <strain evidence="2 3">XZGYJ-43</strain>
    </source>
</reference>
<sequence length="139" mass="15176">MLSRDRLRGVLVDEVWAYGYTLTIWGAGAILIAEYGVPSHVDVLGYVAGSLLGFGLLTWYAFQGLLVGVEHERRDVRTAAQMVHLGATFLNLVGAVVFVRLAHGVGVPEVLTFALVGFQATVVYSLFLVVEEELGRRLK</sequence>
<gene>
    <name evidence="2" type="ORF">ACFQJ9_17035</name>
</gene>
<dbReference type="RefSeq" id="WP_279527850.1">
    <property type="nucleotide sequence ID" value="NZ_CP122312.1"/>
</dbReference>
<name>A0ABD5Z7F0_9EURY</name>
<keyword evidence="1" id="KW-1133">Transmembrane helix</keyword>
<dbReference type="AlphaFoldDB" id="A0ABD5Z7F0"/>
<organism evidence="2 3">
    <name type="scientific">Halospeciosus flavus</name>
    <dbReference type="NCBI Taxonomy" id="3032283"/>
    <lineage>
        <taxon>Archaea</taxon>
        <taxon>Methanobacteriati</taxon>
        <taxon>Methanobacteriota</taxon>
        <taxon>Stenosarchaea group</taxon>
        <taxon>Halobacteria</taxon>
        <taxon>Halobacteriales</taxon>
        <taxon>Halobacteriaceae</taxon>
        <taxon>Halospeciosus</taxon>
    </lineage>
</organism>
<keyword evidence="1" id="KW-0812">Transmembrane</keyword>
<keyword evidence="3" id="KW-1185">Reference proteome</keyword>
<evidence type="ECO:0000313" key="3">
    <source>
        <dbReference type="Proteomes" id="UP001596447"/>
    </source>
</evidence>
<feature type="transmembrane region" description="Helical" evidence="1">
    <location>
        <begin position="110"/>
        <end position="130"/>
    </location>
</feature>
<evidence type="ECO:0000256" key="1">
    <source>
        <dbReference type="SAM" id="Phobius"/>
    </source>
</evidence>
<evidence type="ECO:0008006" key="4">
    <source>
        <dbReference type="Google" id="ProtNLM"/>
    </source>
</evidence>
<proteinExistence type="predicted"/>
<accession>A0ABD5Z7F0</accession>
<dbReference type="EMBL" id="JBHTAR010000011">
    <property type="protein sequence ID" value="MFC7201091.1"/>
    <property type="molecule type" value="Genomic_DNA"/>
</dbReference>
<feature type="transmembrane region" description="Helical" evidence="1">
    <location>
        <begin position="83"/>
        <end position="104"/>
    </location>
</feature>
<dbReference type="Proteomes" id="UP001596447">
    <property type="component" value="Unassembled WGS sequence"/>
</dbReference>
<comment type="caution">
    <text evidence="2">The sequence shown here is derived from an EMBL/GenBank/DDBJ whole genome shotgun (WGS) entry which is preliminary data.</text>
</comment>
<evidence type="ECO:0000313" key="2">
    <source>
        <dbReference type="EMBL" id="MFC7201091.1"/>
    </source>
</evidence>
<protein>
    <recommendedName>
        <fullName evidence="4">DUF2231 domain-containing protein</fullName>
    </recommendedName>
</protein>
<feature type="transmembrane region" description="Helical" evidence="1">
    <location>
        <begin position="15"/>
        <end position="37"/>
    </location>
</feature>
<feature type="transmembrane region" description="Helical" evidence="1">
    <location>
        <begin position="43"/>
        <end position="62"/>
    </location>
</feature>